<dbReference type="eggNOG" id="COG1160">
    <property type="taxonomic scope" value="Bacteria"/>
</dbReference>
<evidence type="ECO:0000313" key="12">
    <source>
        <dbReference type="EMBL" id="AGA64158.1"/>
    </source>
</evidence>
<protein>
    <recommendedName>
        <fullName evidence="2 8">GTPase Der</fullName>
    </recommendedName>
    <alternativeName>
        <fullName evidence="7 8">GTP-binding protein EngA</fullName>
    </alternativeName>
</protein>
<evidence type="ECO:0000259" key="11">
    <source>
        <dbReference type="PROSITE" id="PS51712"/>
    </source>
</evidence>
<feature type="binding site" evidence="8">
    <location>
        <begin position="56"/>
        <end position="60"/>
    </location>
    <ligand>
        <name>GTP</name>
        <dbReference type="ChEBI" id="CHEBI:37565"/>
        <label>1</label>
    </ligand>
</feature>
<keyword evidence="6 8" id="KW-0342">GTP-binding</keyword>
<dbReference type="PANTHER" id="PTHR43834">
    <property type="entry name" value="GTPASE DER"/>
    <property type="match status" value="1"/>
</dbReference>
<feature type="binding site" evidence="8">
    <location>
        <begin position="119"/>
        <end position="122"/>
    </location>
    <ligand>
        <name>GTP</name>
        <dbReference type="ChEBI" id="CHEBI:37565"/>
        <label>1</label>
    </ligand>
</feature>
<dbReference type="SUPFAM" id="SSF52540">
    <property type="entry name" value="P-loop containing nucleoside triphosphate hydrolases"/>
    <property type="match status" value="2"/>
</dbReference>
<keyword evidence="13" id="KW-1185">Reference proteome</keyword>
<dbReference type="Proteomes" id="UP000010799">
    <property type="component" value="Chromosome"/>
</dbReference>
<dbReference type="InterPro" id="IPR027417">
    <property type="entry name" value="P-loop_NTPase"/>
</dbReference>
<dbReference type="InterPro" id="IPR016484">
    <property type="entry name" value="GTPase_Der"/>
</dbReference>
<feature type="domain" description="EngA-type G" evidence="11">
    <location>
        <begin position="3"/>
        <end position="167"/>
    </location>
</feature>
<evidence type="ECO:0000313" key="13">
    <source>
        <dbReference type="Proteomes" id="UP000010799"/>
    </source>
</evidence>
<dbReference type="PATRIC" id="fig|1215343.11.peg.172"/>
<dbReference type="Pfam" id="PF14714">
    <property type="entry name" value="KH_dom-like"/>
    <property type="match status" value="1"/>
</dbReference>
<gene>
    <name evidence="8" type="primary">der</name>
    <name evidence="12" type="ordered locus">B488_01650</name>
</gene>
<dbReference type="GO" id="GO:0042254">
    <property type="term" value="P:ribosome biogenesis"/>
    <property type="evidence" value="ECO:0007669"/>
    <property type="project" value="UniProtKB-KW"/>
</dbReference>
<name>L0EU26_LIBCB</name>
<evidence type="ECO:0000256" key="2">
    <source>
        <dbReference type="ARBA" id="ARBA00020953"/>
    </source>
</evidence>
<dbReference type="STRING" id="1215343.B488_01650"/>
<reference evidence="12 13" key="1">
    <citation type="journal article" date="2012" name="Stand. Genomic Sci.">
        <title>Complete genome sequence of Liberibacter crescens BT-1.</title>
        <authorList>
            <person name="Leonard M.T."/>
            <person name="Fagen J.R."/>
            <person name="Davis-Richardson A.G."/>
            <person name="Davis M.J."/>
            <person name="Triplett E.W."/>
        </authorList>
    </citation>
    <scope>NUCLEOTIDE SEQUENCE [LARGE SCALE GENOMIC DNA]</scope>
    <source>
        <strain evidence="12 13">BT-1</strain>
    </source>
</reference>
<comment type="function">
    <text evidence="8 10">GTPase that plays an essential role in the late steps of ribosome biogenesis.</text>
</comment>
<evidence type="ECO:0000256" key="9">
    <source>
        <dbReference type="PROSITE-ProRule" id="PRU01049"/>
    </source>
</evidence>
<keyword evidence="5 8" id="KW-0547">Nucleotide-binding</keyword>
<dbReference type="GO" id="GO:0005525">
    <property type="term" value="F:GTP binding"/>
    <property type="evidence" value="ECO:0007669"/>
    <property type="project" value="UniProtKB-UniRule"/>
</dbReference>
<dbReference type="Gene3D" id="3.40.50.300">
    <property type="entry name" value="P-loop containing nucleotide triphosphate hydrolases"/>
    <property type="match status" value="2"/>
</dbReference>
<feature type="binding site" evidence="8">
    <location>
        <begin position="246"/>
        <end position="250"/>
    </location>
    <ligand>
        <name>GTP</name>
        <dbReference type="ChEBI" id="CHEBI:37565"/>
        <label>2</label>
    </ligand>
</feature>
<feature type="binding site" evidence="8">
    <location>
        <begin position="199"/>
        <end position="206"/>
    </location>
    <ligand>
        <name>GTP</name>
        <dbReference type="ChEBI" id="CHEBI:37565"/>
        <label>2</label>
    </ligand>
</feature>
<dbReference type="NCBIfam" id="TIGR03594">
    <property type="entry name" value="GTPase_EngA"/>
    <property type="match status" value="1"/>
</dbReference>
<evidence type="ECO:0000256" key="10">
    <source>
        <dbReference type="RuleBase" id="RU004481"/>
    </source>
</evidence>
<dbReference type="PROSITE" id="PS51712">
    <property type="entry name" value="G_ENGA"/>
    <property type="match status" value="2"/>
</dbReference>
<evidence type="ECO:0000256" key="5">
    <source>
        <dbReference type="ARBA" id="ARBA00022741"/>
    </source>
</evidence>
<feature type="domain" description="EngA-type G" evidence="11">
    <location>
        <begin position="193"/>
        <end position="368"/>
    </location>
</feature>
<sequence length="457" mass="51934">MTFMIAIVGSPNVGKSTLFNRLVGKKLALVGDVPNLTRDRRYGVTKIGDVNFNIIDTAGLEESKPKTLIRRMCKQTEIALHEADLALFVVDCKVGVTPYDRTVAQMLHKKNKPIILVYNKAEAFFSENNSYEAFSLGFGKAVVISAEHGKGIFDLHDAILEEINNNKHLTNKIFAIPRHNTDDKTLHAEEKLLRIAVVGRPNVGKSTLINHFLGEDRLLTGDEAGITRDSINIEWNWKNYSVQIFDTAGIRRQSRITEKIEKLSIEDSLKAIRSSEVVVVVLDATNEIERQDFRIITSALSEGKATVLAFNKWDVIQNREERFMALHQKVMNTLFQAQGIHIITISSKTGEGLDQLMQSIINSKDLWNKHISTSQLNNWLNMTQEKNPPPSVSGRRRHLKYITQVKSRPPSFIIFCTCNVDIPKSYVRYLINRMRIDFNLPGIPIRIHFRLSKNPYV</sequence>
<dbReference type="NCBIfam" id="TIGR00231">
    <property type="entry name" value="small_GTP"/>
    <property type="match status" value="2"/>
</dbReference>
<dbReference type="CDD" id="cd01894">
    <property type="entry name" value="EngA1"/>
    <property type="match status" value="1"/>
</dbReference>
<dbReference type="InterPro" id="IPR032859">
    <property type="entry name" value="KH_dom-like"/>
</dbReference>
<dbReference type="EMBL" id="CP003789">
    <property type="protein sequence ID" value="AGA64158.1"/>
    <property type="molecule type" value="Genomic_DNA"/>
</dbReference>
<dbReference type="Pfam" id="PF01926">
    <property type="entry name" value="MMR_HSR1"/>
    <property type="match status" value="2"/>
</dbReference>
<dbReference type="PANTHER" id="PTHR43834:SF6">
    <property type="entry name" value="GTPASE DER"/>
    <property type="match status" value="1"/>
</dbReference>
<evidence type="ECO:0000256" key="1">
    <source>
        <dbReference type="ARBA" id="ARBA00008279"/>
    </source>
</evidence>
<dbReference type="InterPro" id="IPR006073">
    <property type="entry name" value="GTP-bd"/>
</dbReference>
<dbReference type="AlphaFoldDB" id="L0EU26"/>
<evidence type="ECO:0000256" key="7">
    <source>
        <dbReference type="ARBA" id="ARBA00032345"/>
    </source>
</evidence>
<dbReference type="HOGENOM" id="CLU_016077_3_0_5"/>
<organism evidence="12 13">
    <name type="scientific">Liberibacter crescens (strain BT-1)</name>
    <dbReference type="NCBI Taxonomy" id="1215343"/>
    <lineage>
        <taxon>Bacteria</taxon>
        <taxon>Pseudomonadati</taxon>
        <taxon>Pseudomonadota</taxon>
        <taxon>Alphaproteobacteria</taxon>
        <taxon>Hyphomicrobiales</taxon>
        <taxon>Rhizobiaceae</taxon>
        <taxon>Liberibacter</taxon>
    </lineage>
</organism>
<dbReference type="InterPro" id="IPR031166">
    <property type="entry name" value="G_ENGA"/>
</dbReference>
<feature type="binding site" evidence="8">
    <location>
        <begin position="311"/>
        <end position="314"/>
    </location>
    <ligand>
        <name>GTP</name>
        <dbReference type="ChEBI" id="CHEBI:37565"/>
        <label>2</label>
    </ligand>
</feature>
<dbReference type="PIRSF" id="PIRSF006485">
    <property type="entry name" value="GTP-binding_EngA"/>
    <property type="match status" value="1"/>
</dbReference>
<feature type="binding site" evidence="8">
    <location>
        <begin position="9"/>
        <end position="16"/>
    </location>
    <ligand>
        <name>GTP</name>
        <dbReference type="ChEBI" id="CHEBI:37565"/>
        <label>1</label>
    </ligand>
</feature>
<evidence type="ECO:0000256" key="8">
    <source>
        <dbReference type="HAMAP-Rule" id="MF_00195"/>
    </source>
</evidence>
<dbReference type="KEGG" id="lcc:B488_01650"/>
<dbReference type="InterPro" id="IPR015946">
    <property type="entry name" value="KH_dom-like_a/b"/>
</dbReference>
<accession>L0EU26</accession>
<comment type="subunit">
    <text evidence="8">Associates with the 50S ribosomal subunit.</text>
</comment>
<evidence type="ECO:0000256" key="4">
    <source>
        <dbReference type="ARBA" id="ARBA00022737"/>
    </source>
</evidence>
<dbReference type="InterPro" id="IPR005225">
    <property type="entry name" value="Small_GTP-bd"/>
</dbReference>
<dbReference type="Gene3D" id="3.30.300.20">
    <property type="match status" value="1"/>
</dbReference>
<evidence type="ECO:0000256" key="6">
    <source>
        <dbReference type="ARBA" id="ARBA00023134"/>
    </source>
</evidence>
<proteinExistence type="inferred from homology"/>
<evidence type="ECO:0000256" key="3">
    <source>
        <dbReference type="ARBA" id="ARBA00022517"/>
    </source>
</evidence>
<dbReference type="CDD" id="cd01895">
    <property type="entry name" value="EngA2"/>
    <property type="match status" value="1"/>
</dbReference>
<keyword evidence="3 8" id="KW-0690">Ribosome biogenesis</keyword>
<dbReference type="HAMAP" id="MF_00195">
    <property type="entry name" value="GTPase_Der"/>
    <property type="match status" value="1"/>
</dbReference>
<keyword evidence="4 10" id="KW-0677">Repeat</keyword>
<dbReference type="FunFam" id="3.30.300.20:FF:000004">
    <property type="entry name" value="GTPase Der"/>
    <property type="match status" value="1"/>
</dbReference>
<dbReference type="PRINTS" id="PR00449">
    <property type="entry name" value="RASTRNSFRMNG"/>
</dbReference>
<comment type="similarity">
    <text evidence="1 8 9 10">Belongs to the TRAFAC class TrmE-Era-EngA-EngB-Septin-like GTPase superfamily. EngA (Der) GTPase family.</text>
</comment>